<proteinExistence type="predicted"/>
<feature type="chain" id="PRO_5001462836" evidence="1">
    <location>
        <begin position="22"/>
        <end position="158"/>
    </location>
</feature>
<name>A0A011PLQ2_9PROT</name>
<organism evidence="2 3">
    <name type="scientific">Candidatus Accumulibacter appositus</name>
    <dbReference type="NCBI Taxonomy" id="1454003"/>
    <lineage>
        <taxon>Bacteria</taxon>
        <taxon>Pseudomonadati</taxon>
        <taxon>Pseudomonadota</taxon>
        <taxon>Betaproteobacteria</taxon>
        <taxon>Candidatus Accumulibacter</taxon>
    </lineage>
</organism>
<reference evidence="2 3" key="1">
    <citation type="submission" date="2014-02" db="EMBL/GenBank/DDBJ databases">
        <title>Expanding our view of genomic diversity in Candidatus Accumulibacter clades.</title>
        <authorList>
            <person name="Skennerton C.T."/>
            <person name="Barr J.J."/>
            <person name="Slater F.R."/>
            <person name="Bond P.L."/>
            <person name="Tyson G.W."/>
        </authorList>
    </citation>
    <scope>NUCLEOTIDE SEQUENCE [LARGE SCALE GENOMIC DNA]</scope>
    <source>
        <strain evidence="3">BA-92</strain>
    </source>
</reference>
<sequence length="158" mass="17078">MKSSMIACLLVLASIVTDSTAETLSCPKLATAVQVGSCPSEAELKYTFTGYCSDNRRMYEQNTSVCTDYQAYRQLKNVAQWESADGSFSAYLSCDLAAETIKAMPVSKISASKQGQINLLTCNYGEGISFSYRSRQQCTVTGKGDCADDPTTCQASCE</sequence>
<keyword evidence="1" id="KW-0732">Signal</keyword>
<evidence type="ECO:0000256" key="1">
    <source>
        <dbReference type="SAM" id="SignalP"/>
    </source>
</evidence>
<gene>
    <name evidence="2" type="ORF">AW10_03414</name>
</gene>
<comment type="caution">
    <text evidence="2">The sequence shown here is derived from an EMBL/GenBank/DDBJ whole genome shotgun (WGS) entry which is preliminary data.</text>
</comment>
<feature type="signal peptide" evidence="1">
    <location>
        <begin position="1"/>
        <end position="21"/>
    </location>
</feature>
<dbReference type="Proteomes" id="UP000021816">
    <property type="component" value="Unassembled WGS sequence"/>
</dbReference>
<evidence type="ECO:0000313" key="2">
    <source>
        <dbReference type="EMBL" id="EXI77927.1"/>
    </source>
</evidence>
<protein>
    <submittedName>
        <fullName evidence="2">Uncharacterized protein</fullName>
    </submittedName>
</protein>
<dbReference type="PATRIC" id="fig|1454003.3.peg.3466"/>
<dbReference type="STRING" id="1454003.AW10_03414"/>
<evidence type="ECO:0000313" key="3">
    <source>
        <dbReference type="Proteomes" id="UP000021816"/>
    </source>
</evidence>
<dbReference type="AlphaFoldDB" id="A0A011PLQ2"/>
<dbReference type="EMBL" id="JEMX01000087">
    <property type="protein sequence ID" value="EXI77927.1"/>
    <property type="molecule type" value="Genomic_DNA"/>
</dbReference>
<accession>A0A011PLQ2</accession>